<organism evidence="3">
    <name type="scientific">Schistosoma curassoni</name>
    <dbReference type="NCBI Taxonomy" id="6186"/>
    <lineage>
        <taxon>Eukaryota</taxon>
        <taxon>Metazoa</taxon>
        <taxon>Spiralia</taxon>
        <taxon>Lophotrochozoa</taxon>
        <taxon>Platyhelminthes</taxon>
        <taxon>Trematoda</taxon>
        <taxon>Digenea</taxon>
        <taxon>Strigeidida</taxon>
        <taxon>Schistosomatoidea</taxon>
        <taxon>Schistosomatidae</taxon>
        <taxon>Schistosoma</taxon>
    </lineage>
</organism>
<reference evidence="3" key="1">
    <citation type="submission" date="2016-06" db="UniProtKB">
        <authorList>
            <consortium name="WormBaseParasite"/>
        </authorList>
    </citation>
    <scope>IDENTIFICATION</scope>
</reference>
<dbReference type="EMBL" id="UZAK01035940">
    <property type="protein sequence ID" value="VDP53020.1"/>
    <property type="molecule type" value="Genomic_DNA"/>
</dbReference>
<proteinExistence type="predicted"/>
<dbReference type="Proteomes" id="UP000279833">
    <property type="component" value="Unassembled WGS sequence"/>
</dbReference>
<dbReference type="AlphaFoldDB" id="A0A183KES5"/>
<evidence type="ECO:0000313" key="2">
    <source>
        <dbReference type="Proteomes" id="UP000279833"/>
    </source>
</evidence>
<sequence>MHINILREEVQSAARRIENKVRKALEENSLSE</sequence>
<accession>A0A183KES5</accession>
<protein>
    <submittedName>
        <fullName evidence="3">V-type proton ATPase subunit E</fullName>
    </submittedName>
</protein>
<reference evidence="1 2" key="2">
    <citation type="submission" date="2018-11" db="EMBL/GenBank/DDBJ databases">
        <authorList>
            <consortium name="Pathogen Informatics"/>
        </authorList>
    </citation>
    <scope>NUCLEOTIDE SEQUENCE [LARGE SCALE GENOMIC DNA]</scope>
    <source>
        <strain evidence="1">Dakar</strain>
        <strain evidence="2">Dakar, Senegal</strain>
    </source>
</reference>
<gene>
    <name evidence="1" type="ORF">SCUD_LOCUS13519</name>
</gene>
<dbReference type="WBParaSite" id="SCUD_0001352201-mRNA-1">
    <property type="protein sequence ID" value="SCUD_0001352201-mRNA-1"/>
    <property type="gene ID" value="SCUD_0001352201"/>
</dbReference>
<evidence type="ECO:0000313" key="3">
    <source>
        <dbReference type="WBParaSite" id="SCUD_0001352201-mRNA-1"/>
    </source>
</evidence>
<keyword evidence="2" id="KW-1185">Reference proteome</keyword>
<name>A0A183KES5_9TREM</name>
<evidence type="ECO:0000313" key="1">
    <source>
        <dbReference type="EMBL" id="VDP53020.1"/>
    </source>
</evidence>